<sequence length="183" mass="21149">MSLLPPGSTGYEKALEQVTKSDMSSPIRYLWNPKECPVELLYVLAITFDVDEWDERWPEEFKRQTLVDAYLVHSLKGTPASVRLVLKNAGYQEVILMEGLNINKRDGSRTRNGHFYYGHEDAEGWYRVYLQRPITIEQSNQVTRMLNVVAPLECELKGLHFEQARFLYNGEMPRDGSYTRGVA</sequence>
<dbReference type="KEGG" id="vcy:IX92_20305"/>
<dbReference type="Pfam" id="PF09684">
    <property type="entry name" value="Tail_P2_I"/>
    <property type="match status" value="1"/>
</dbReference>
<dbReference type="Proteomes" id="UP000030081">
    <property type="component" value="Chromosome 2"/>
</dbReference>
<dbReference type="EMBL" id="CP009618">
    <property type="protein sequence ID" value="AIW21354.1"/>
    <property type="molecule type" value="Genomic_DNA"/>
</dbReference>
<reference evidence="1 2" key="1">
    <citation type="submission" date="2014-10" db="EMBL/GenBank/DDBJ databases">
        <title>The Complete Genome Sequence for the Shellfish Pathogen Vibrio coralliilyticus RE98 Isolated from a Shellfish Hatchery.</title>
        <authorList>
            <person name="Richards G.P."/>
            <person name="Bono J.L."/>
            <person name="Watson M.A."/>
            <person name="Needleman D.S."/>
        </authorList>
    </citation>
    <scope>NUCLEOTIDE SEQUENCE [LARGE SCALE GENOMIC DNA]</scope>
    <source>
        <strain evidence="1 2">RE98</strain>
    </source>
</reference>
<evidence type="ECO:0000313" key="1">
    <source>
        <dbReference type="EMBL" id="AIW21354.1"/>
    </source>
</evidence>
<evidence type="ECO:0000313" key="2">
    <source>
        <dbReference type="Proteomes" id="UP000030081"/>
    </source>
</evidence>
<dbReference type="NCBIfam" id="TIGR01634">
    <property type="entry name" value="tail_P2_I"/>
    <property type="match status" value="1"/>
</dbReference>
<proteinExistence type="predicted"/>
<organism evidence="1 2">
    <name type="scientific">Vibrio coralliilyticus</name>
    <dbReference type="NCBI Taxonomy" id="190893"/>
    <lineage>
        <taxon>Bacteria</taxon>
        <taxon>Pseudomonadati</taxon>
        <taxon>Pseudomonadota</taxon>
        <taxon>Gammaproteobacteria</taxon>
        <taxon>Vibrionales</taxon>
        <taxon>Vibrionaceae</taxon>
        <taxon>Vibrio</taxon>
    </lineage>
</organism>
<protein>
    <submittedName>
        <fullName evidence="1">Phage tail protein</fullName>
    </submittedName>
</protein>
<dbReference type="InterPro" id="IPR006521">
    <property type="entry name" value="Tail_protein_I"/>
</dbReference>
<dbReference type="RefSeq" id="WP_043010313.1">
    <property type="nucleotide sequence ID" value="NZ_CP009618.1"/>
</dbReference>
<keyword evidence="2" id="KW-1185">Reference proteome</keyword>
<gene>
    <name evidence="1" type="ORF">IX92_20305</name>
</gene>
<accession>A0AAN0SEZ7</accession>
<dbReference type="AlphaFoldDB" id="A0AAN0SEZ7"/>
<name>A0AAN0SEZ7_9VIBR</name>